<dbReference type="Proteomes" id="UP000001411">
    <property type="component" value="Chromosome"/>
</dbReference>
<organism evidence="1 2">
    <name type="scientific">Staphylococcus epidermidis (strain ATCC 12228 / FDA PCI 1200)</name>
    <dbReference type="NCBI Taxonomy" id="176280"/>
    <lineage>
        <taxon>Bacteria</taxon>
        <taxon>Bacillati</taxon>
        <taxon>Bacillota</taxon>
        <taxon>Bacilli</taxon>
        <taxon>Bacillales</taxon>
        <taxon>Staphylococcaceae</taxon>
        <taxon>Staphylococcus</taxon>
    </lineage>
</organism>
<accession>A0A0H2VHD9</accession>
<evidence type="ECO:0000313" key="1">
    <source>
        <dbReference type="EMBL" id="AAO04013.1"/>
    </source>
</evidence>
<name>A0A0H2VHD9_STAES</name>
<evidence type="ECO:0000313" key="2">
    <source>
        <dbReference type="Proteomes" id="UP000001411"/>
    </source>
</evidence>
<proteinExistence type="predicted"/>
<gene>
    <name evidence="1" type="ordered locus">SE_0416</name>
</gene>
<reference evidence="1 2" key="1">
    <citation type="journal article" date="2003" name="Mol. Microbiol.">
        <title>Genome-based analysis of virulence genes in a non-biofilm-forming Staphylococcus epidermidis strain (ATCC 12228).</title>
        <authorList>
            <person name="Zhang Y.Q."/>
            <person name="Ren S.X."/>
            <person name="Li H.L."/>
            <person name="Wang Y.X."/>
            <person name="Fu G."/>
            <person name="Yang J."/>
            <person name="Qin Z.Q."/>
            <person name="Miao Y.G."/>
            <person name="Wang W.Y."/>
            <person name="Chen R.S."/>
            <person name="Shen Y."/>
            <person name="Chen Z."/>
            <person name="Yuan Z.H."/>
            <person name="Zhao G.P."/>
            <person name="Qu D."/>
            <person name="Danchin A."/>
            <person name="Wen Y.M."/>
        </authorList>
    </citation>
    <scope>NUCLEOTIDE SEQUENCE [LARGE SCALE GENOMIC DNA]</scope>
    <source>
        <strain evidence="2">ATCC 12228 / FDA PCI 1200</strain>
    </source>
</reference>
<dbReference type="AlphaFoldDB" id="A0A0H2VHD9"/>
<dbReference type="EMBL" id="AE015929">
    <property type="protein sequence ID" value="AAO04013.1"/>
    <property type="molecule type" value="Genomic_DNA"/>
</dbReference>
<sequence>MKPEIMVDVSGFIFKIKHSVIRDAYILFNKGEDINL</sequence>
<dbReference type="KEGG" id="sep:SE_0416"/>
<protein>
    <submittedName>
        <fullName evidence="1">Uncharacterized protein</fullName>
    </submittedName>
</protein>
<dbReference type="OrthoDB" id="9862749at2"/>
<dbReference type="HOGENOM" id="CLU_3358646_0_0_9"/>